<organism evidence="1">
    <name type="scientific">bioreactor metagenome</name>
    <dbReference type="NCBI Taxonomy" id="1076179"/>
    <lineage>
        <taxon>unclassified sequences</taxon>
        <taxon>metagenomes</taxon>
        <taxon>ecological metagenomes</taxon>
    </lineage>
</organism>
<dbReference type="Gene3D" id="3.20.20.70">
    <property type="entry name" value="Aldolase class I"/>
    <property type="match status" value="1"/>
</dbReference>
<evidence type="ECO:0000313" key="1">
    <source>
        <dbReference type="EMBL" id="MPM97801.1"/>
    </source>
</evidence>
<reference evidence="1" key="1">
    <citation type="submission" date="2019-08" db="EMBL/GenBank/DDBJ databases">
        <authorList>
            <person name="Kucharzyk K."/>
            <person name="Murdoch R.W."/>
            <person name="Higgins S."/>
            <person name="Loffler F."/>
        </authorList>
    </citation>
    <scope>NUCLEOTIDE SEQUENCE</scope>
</reference>
<dbReference type="InterPro" id="IPR013785">
    <property type="entry name" value="Aldolase_TIM"/>
</dbReference>
<comment type="caution">
    <text evidence="1">The sequence shown here is derived from an EMBL/GenBank/DDBJ whole genome shotgun (WGS) entry which is preliminary data.</text>
</comment>
<accession>A0A645E8P4</accession>
<name>A0A645E8P4_9ZZZZ</name>
<gene>
    <name evidence="1" type="ORF">SDC9_144981</name>
</gene>
<dbReference type="AlphaFoldDB" id="A0A645E8P4"/>
<proteinExistence type="predicted"/>
<dbReference type="SUPFAM" id="SSF51395">
    <property type="entry name" value="FMN-linked oxidoreductases"/>
    <property type="match status" value="1"/>
</dbReference>
<dbReference type="EMBL" id="VSSQ01044019">
    <property type="protein sequence ID" value="MPM97801.1"/>
    <property type="molecule type" value="Genomic_DNA"/>
</dbReference>
<sequence length="180" mass="20258">MMNEWGIPTVYLESMLYDILKKFKFRNYNLPQIAIAGGFASEDQIYKGLALGAPYVNFVAVGRAAMAAAMSGKKVEELINSGTVPKEIQRFGSTKEEIFADIRELKLYYENTEDISAGAIGVYSYINRLSAGIKQLMALNRKFKLSYIDRSDIIPMTELAAQVTCLDTYDDILIRELEKL</sequence>
<evidence type="ECO:0008006" key="2">
    <source>
        <dbReference type="Google" id="ProtNLM"/>
    </source>
</evidence>
<protein>
    <recommendedName>
        <fullName evidence="2">Glutamate synthase domain-containing protein</fullName>
    </recommendedName>
</protein>